<reference evidence="2" key="1">
    <citation type="submission" date="2023-04" db="EMBL/GenBank/DDBJ databases">
        <title>Black Yeasts Isolated from many extreme environments.</title>
        <authorList>
            <person name="Coleine C."/>
            <person name="Stajich J.E."/>
            <person name="Selbmann L."/>
        </authorList>
    </citation>
    <scope>NUCLEOTIDE SEQUENCE</scope>
    <source>
        <strain evidence="2">CCFEE 5312</strain>
    </source>
</reference>
<sequence length="820" mass="87578">MNNPQPNASVYIHSALRMSGPASAGAPQQIVLDGRFDNAGLTPWVSSTNQPSWAGTSRAIFQNVNGKGVCTGTSDGVAYSADLQQPLAIPAGQPFFLSAYVDLTMNADNWCEVSFGSQSQTYWSYGFQGQSQYHYINASGIVISSYQSPDIEVRLKCGKTTQTGLVVTSFGVDNVGLWIYSPANATTTISAPVGPPTQILRNPDFANGNLTPWVGQSLLVGSGVIYPIFSVVPGHGGNLAQVGFPPGSYAGDLPTQISQDAAAKAGQTYTFTADIWTQNPGAAVCDINVYYGYDIFFSNHAVAGSQYFHIDISGVITHDTTYIQLLADCMLYGTSSQDSSYDIQVLWGNLYLWLNTSPPGSSTSSTMGQPTSTSPSTSSSTRRSTTTSSSSSSAQPTNTPCLYGYGTEIVVADGTRYLMVCGVDYEVQQDMSGNPNGMGVQPASNLASCFDLCTSYGIMCMGVTWDARFHQCTLNTGMTPVNYQRPGYEVDSAIRMSGPTSMAAPKQVIANGSFDGVGLGAWASYTADPQGPTFANVNGTAFVRFPVPSGPNDNGQGSTVTIEQNVGIHDGQQWFFSAYINVTTDPTNTDTACYLQFQIQGRTLWMENLGGQSQHHHINGSGFERYGSPGTRIVPFFTCMGSSPASIALDDIALYVFPPPTYSPTPLAQPTQVIQNPAFGTGSWDPWTPSFPPQGSTASMEISLSNGRAQVSFPPNSDPDGDLAGIVQNYLGIEAGYAYTFTADIWFSISRAGPTCQVTISTEYETIWSMQHVTATQNVHVNTNGSFEWPASQLILLTSCVGAQQATVQFDIIYLTSKNP</sequence>
<dbReference type="Proteomes" id="UP001271007">
    <property type="component" value="Unassembled WGS sequence"/>
</dbReference>
<comment type="caution">
    <text evidence="2">The sequence shown here is derived from an EMBL/GenBank/DDBJ whole genome shotgun (WGS) entry which is preliminary data.</text>
</comment>
<gene>
    <name evidence="2" type="ORF">LTR09_010437</name>
</gene>
<dbReference type="Gene3D" id="2.60.120.260">
    <property type="entry name" value="Galactose-binding domain-like"/>
    <property type="match status" value="1"/>
</dbReference>
<proteinExistence type="predicted"/>
<protein>
    <recommendedName>
        <fullName evidence="4">Apple domain-containing protein</fullName>
    </recommendedName>
</protein>
<name>A0AAJ0D7K4_9PEZI</name>
<organism evidence="2 3">
    <name type="scientific">Extremus antarcticus</name>
    <dbReference type="NCBI Taxonomy" id="702011"/>
    <lineage>
        <taxon>Eukaryota</taxon>
        <taxon>Fungi</taxon>
        <taxon>Dikarya</taxon>
        <taxon>Ascomycota</taxon>
        <taxon>Pezizomycotina</taxon>
        <taxon>Dothideomycetes</taxon>
        <taxon>Dothideomycetidae</taxon>
        <taxon>Mycosphaerellales</taxon>
        <taxon>Extremaceae</taxon>
        <taxon>Extremus</taxon>
    </lineage>
</organism>
<dbReference type="AlphaFoldDB" id="A0AAJ0D7K4"/>
<feature type="region of interest" description="Disordered" evidence="1">
    <location>
        <begin position="361"/>
        <end position="396"/>
    </location>
</feature>
<evidence type="ECO:0000313" key="3">
    <source>
        <dbReference type="Proteomes" id="UP001271007"/>
    </source>
</evidence>
<keyword evidence="3" id="KW-1185">Reference proteome</keyword>
<evidence type="ECO:0008006" key="4">
    <source>
        <dbReference type="Google" id="ProtNLM"/>
    </source>
</evidence>
<accession>A0AAJ0D7K4</accession>
<evidence type="ECO:0000256" key="1">
    <source>
        <dbReference type="SAM" id="MobiDB-lite"/>
    </source>
</evidence>
<dbReference type="EMBL" id="JAWDJX010000051">
    <property type="protein sequence ID" value="KAK3048275.1"/>
    <property type="molecule type" value="Genomic_DNA"/>
</dbReference>
<evidence type="ECO:0000313" key="2">
    <source>
        <dbReference type="EMBL" id="KAK3048275.1"/>
    </source>
</evidence>